<evidence type="ECO:0000313" key="2">
    <source>
        <dbReference type="Proteomes" id="UP000092462"/>
    </source>
</evidence>
<dbReference type="EnsemblMetazoa" id="PPAI003773-RA">
    <property type="protein sequence ID" value="PPAI003773-PA"/>
    <property type="gene ID" value="PPAI003773"/>
</dbReference>
<dbReference type="PROSITE" id="PS50191">
    <property type="entry name" value="CRAL_TRIO"/>
    <property type="match status" value="1"/>
</dbReference>
<dbReference type="SUPFAM" id="SSF52087">
    <property type="entry name" value="CRAL/TRIO domain"/>
    <property type="match status" value="1"/>
</dbReference>
<evidence type="ECO:0000313" key="1">
    <source>
        <dbReference type="EnsemblMetazoa" id="PPAI003773-PA"/>
    </source>
</evidence>
<dbReference type="GO" id="GO:1902936">
    <property type="term" value="F:phosphatidylinositol bisphosphate binding"/>
    <property type="evidence" value="ECO:0007669"/>
    <property type="project" value="TreeGrafter"/>
</dbReference>
<dbReference type="VEuPathDB" id="VectorBase:PPAI003773"/>
<dbReference type="SMART" id="SM00516">
    <property type="entry name" value="SEC14"/>
    <property type="match status" value="1"/>
</dbReference>
<dbReference type="InterPro" id="IPR011074">
    <property type="entry name" value="CRAL/TRIO_N_dom"/>
</dbReference>
<organism evidence="1 2">
    <name type="scientific">Phlebotomus papatasi</name>
    <name type="common">Sandfly</name>
    <dbReference type="NCBI Taxonomy" id="29031"/>
    <lineage>
        <taxon>Eukaryota</taxon>
        <taxon>Metazoa</taxon>
        <taxon>Ecdysozoa</taxon>
        <taxon>Arthropoda</taxon>
        <taxon>Hexapoda</taxon>
        <taxon>Insecta</taxon>
        <taxon>Pterygota</taxon>
        <taxon>Neoptera</taxon>
        <taxon>Endopterygota</taxon>
        <taxon>Diptera</taxon>
        <taxon>Nematocera</taxon>
        <taxon>Psychodoidea</taxon>
        <taxon>Psychodidae</taxon>
        <taxon>Phlebotomus</taxon>
        <taxon>Phlebotomus</taxon>
    </lineage>
</organism>
<dbReference type="Pfam" id="PF00650">
    <property type="entry name" value="CRAL_TRIO"/>
    <property type="match status" value="1"/>
</dbReference>
<name>A0A1B0D8A0_PHLPP</name>
<dbReference type="Gene3D" id="1.10.8.20">
    <property type="entry name" value="N-terminal domain of phosphatidylinositol transfer protein sec14p"/>
    <property type="match status" value="1"/>
</dbReference>
<sequence>MDYSCSLPADCYTFAEAHLNETSNRREESLAEFCKWIDENPELNVEKDVVHLLYFLRGAKFNVEKAKDKIKRFYRIRAERSEWFTSRNPFHPELDELLKIGVCFPLRERDEHNRLVVIIRTGAHNPRLHTQNNVLKICKMLIDLAIRADERISIYGVSAVLDMTGVTLSHALQLTPTLIKRTVQCWETYPCRARRMEFVNAPAHVNIILNIFRSFMSAKLKDRVFVTKGLPKNNENLPVNLGGHGPSYQELAVYWRDKARESAEWFAENEQYKMTI</sequence>
<dbReference type="InterPro" id="IPR036865">
    <property type="entry name" value="CRAL-TRIO_dom_sf"/>
</dbReference>
<protein>
    <submittedName>
        <fullName evidence="1">Uncharacterized protein</fullName>
    </submittedName>
</protein>
<proteinExistence type="predicted"/>
<dbReference type="InterPro" id="IPR036273">
    <property type="entry name" value="CRAL/TRIO_N_dom_sf"/>
</dbReference>
<dbReference type="EMBL" id="AJVK01004004">
    <property type="status" value="NOT_ANNOTATED_CDS"/>
    <property type="molecule type" value="Genomic_DNA"/>
</dbReference>
<dbReference type="CDD" id="cd00170">
    <property type="entry name" value="SEC14"/>
    <property type="match status" value="1"/>
</dbReference>
<dbReference type="SUPFAM" id="SSF46938">
    <property type="entry name" value="CRAL/TRIO N-terminal domain"/>
    <property type="match status" value="1"/>
</dbReference>
<dbReference type="Proteomes" id="UP000092462">
    <property type="component" value="Unassembled WGS sequence"/>
</dbReference>
<dbReference type="GO" id="GO:0016020">
    <property type="term" value="C:membrane"/>
    <property type="evidence" value="ECO:0007669"/>
    <property type="project" value="TreeGrafter"/>
</dbReference>
<dbReference type="SMART" id="SM01100">
    <property type="entry name" value="CRAL_TRIO_N"/>
    <property type="match status" value="1"/>
</dbReference>
<dbReference type="PANTHER" id="PTHR10174">
    <property type="entry name" value="ALPHA-TOCOPHEROL TRANSFER PROTEIN-RELATED"/>
    <property type="match status" value="1"/>
</dbReference>
<dbReference type="PRINTS" id="PR00180">
    <property type="entry name" value="CRETINALDHBP"/>
</dbReference>
<reference evidence="1" key="1">
    <citation type="submission" date="2022-08" db="UniProtKB">
        <authorList>
            <consortium name="EnsemblMetazoa"/>
        </authorList>
    </citation>
    <scope>IDENTIFICATION</scope>
    <source>
        <strain evidence="1">Israel</strain>
    </source>
</reference>
<dbReference type="AlphaFoldDB" id="A0A1B0D8A0"/>
<accession>A0A1B0D8A0</accession>
<dbReference type="Gene3D" id="3.40.525.10">
    <property type="entry name" value="CRAL-TRIO lipid binding domain"/>
    <property type="match status" value="1"/>
</dbReference>
<dbReference type="EMBL" id="AJVK01004005">
    <property type="status" value="NOT_ANNOTATED_CDS"/>
    <property type="molecule type" value="Genomic_DNA"/>
</dbReference>
<dbReference type="InterPro" id="IPR001251">
    <property type="entry name" value="CRAL-TRIO_dom"/>
</dbReference>
<dbReference type="VEuPathDB" id="VectorBase:PPAPM1_009939"/>
<keyword evidence="2" id="KW-1185">Reference proteome</keyword>
<dbReference type="PANTHER" id="PTHR10174:SF224">
    <property type="entry name" value="RETINOL-BINDING PROTEIN PINTA"/>
    <property type="match status" value="1"/>
</dbReference>